<dbReference type="GO" id="GO:0003700">
    <property type="term" value="F:DNA-binding transcription factor activity"/>
    <property type="evidence" value="ECO:0007669"/>
    <property type="project" value="InterPro"/>
</dbReference>
<evidence type="ECO:0000256" key="1">
    <source>
        <dbReference type="ARBA" id="ARBA00023125"/>
    </source>
</evidence>
<dbReference type="PROSITE" id="PS50039">
    <property type="entry name" value="FORK_HEAD_3"/>
    <property type="match status" value="1"/>
</dbReference>
<feature type="domain" description="Fork-head" evidence="4">
    <location>
        <begin position="12"/>
        <end position="140"/>
    </location>
</feature>
<feature type="compositionally biased region" description="Polar residues" evidence="3">
    <location>
        <begin position="212"/>
        <end position="221"/>
    </location>
</feature>
<dbReference type="Gene3D" id="1.10.10.10">
    <property type="entry name" value="Winged helix-like DNA-binding domain superfamily/Winged helix DNA-binding domain"/>
    <property type="match status" value="1"/>
</dbReference>
<keyword evidence="2" id="KW-0539">Nucleus</keyword>
<evidence type="ECO:0000256" key="2">
    <source>
        <dbReference type="PROSITE-ProRule" id="PRU00089"/>
    </source>
</evidence>
<dbReference type="InterPro" id="IPR036388">
    <property type="entry name" value="WH-like_DNA-bd_sf"/>
</dbReference>
<keyword evidence="6" id="KW-1185">Reference proteome</keyword>
<evidence type="ECO:0000313" key="6">
    <source>
        <dbReference type="Proteomes" id="UP001175271"/>
    </source>
</evidence>
<dbReference type="InterPro" id="IPR036390">
    <property type="entry name" value="WH_DNA-bd_sf"/>
</dbReference>
<dbReference type="Proteomes" id="UP001175271">
    <property type="component" value="Unassembled WGS sequence"/>
</dbReference>
<comment type="subcellular location">
    <subcellularLocation>
        <location evidence="2">Nucleus</location>
    </subcellularLocation>
</comment>
<protein>
    <recommendedName>
        <fullName evidence="4">Fork-head domain-containing protein</fullName>
    </recommendedName>
</protein>
<evidence type="ECO:0000313" key="5">
    <source>
        <dbReference type="EMBL" id="KAK0423433.1"/>
    </source>
</evidence>
<proteinExistence type="predicted"/>
<evidence type="ECO:0000259" key="4">
    <source>
        <dbReference type="PROSITE" id="PS50039"/>
    </source>
</evidence>
<evidence type="ECO:0000256" key="3">
    <source>
        <dbReference type="SAM" id="MobiDB-lite"/>
    </source>
</evidence>
<feature type="region of interest" description="Disordered" evidence="3">
    <location>
        <begin position="186"/>
        <end position="221"/>
    </location>
</feature>
<dbReference type="EMBL" id="JAUCMV010000001">
    <property type="protein sequence ID" value="KAK0423433.1"/>
    <property type="molecule type" value="Genomic_DNA"/>
</dbReference>
<dbReference type="InterPro" id="IPR001766">
    <property type="entry name" value="Fork_head_dom"/>
</dbReference>
<feature type="DNA-binding region" description="Fork-head" evidence="2">
    <location>
        <begin position="12"/>
        <end position="140"/>
    </location>
</feature>
<dbReference type="GO" id="GO:0005634">
    <property type="term" value="C:nucleus"/>
    <property type="evidence" value="ECO:0007669"/>
    <property type="project" value="UniProtKB-SubCell"/>
</dbReference>
<comment type="caution">
    <text evidence="5">The sequence shown here is derived from an EMBL/GenBank/DDBJ whole genome shotgun (WGS) entry which is preliminary data.</text>
</comment>
<reference evidence="5" key="1">
    <citation type="submission" date="2023-06" db="EMBL/GenBank/DDBJ databases">
        <title>Genomic analysis of the entomopathogenic nematode Steinernema hermaphroditum.</title>
        <authorList>
            <person name="Schwarz E.M."/>
            <person name="Heppert J.K."/>
            <person name="Baniya A."/>
            <person name="Schwartz H.T."/>
            <person name="Tan C.-H."/>
            <person name="Antoshechkin I."/>
            <person name="Sternberg P.W."/>
            <person name="Goodrich-Blair H."/>
            <person name="Dillman A.R."/>
        </authorList>
    </citation>
    <scope>NUCLEOTIDE SEQUENCE</scope>
    <source>
        <strain evidence="5">PS9179</strain>
        <tissue evidence="5">Whole animal</tissue>
    </source>
</reference>
<gene>
    <name evidence="5" type="ORF">QR680_008143</name>
</gene>
<dbReference type="GO" id="GO:0043565">
    <property type="term" value="F:sequence-specific DNA binding"/>
    <property type="evidence" value="ECO:0007669"/>
    <property type="project" value="InterPro"/>
</dbReference>
<organism evidence="5 6">
    <name type="scientific">Steinernema hermaphroditum</name>
    <dbReference type="NCBI Taxonomy" id="289476"/>
    <lineage>
        <taxon>Eukaryota</taxon>
        <taxon>Metazoa</taxon>
        <taxon>Ecdysozoa</taxon>
        <taxon>Nematoda</taxon>
        <taxon>Chromadorea</taxon>
        <taxon>Rhabditida</taxon>
        <taxon>Tylenchina</taxon>
        <taxon>Panagrolaimomorpha</taxon>
        <taxon>Strongyloidoidea</taxon>
        <taxon>Steinernematidae</taxon>
        <taxon>Steinernema</taxon>
    </lineage>
</organism>
<keyword evidence="1 2" id="KW-0238">DNA-binding</keyword>
<dbReference type="AlphaFoldDB" id="A0AA39IHR3"/>
<dbReference type="SMART" id="SM00339">
    <property type="entry name" value="FH"/>
    <property type="match status" value="1"/>
</dbReference>
<name>A0AA39IHR3_9BILA</name>
<dbReference type="SUPFAM" id="SSF46785">
    <property type="entry name" value="Winged helix' DNA-binding domain"/>
    <property type="match status" value="1"/>
</dbReference>
<sequence length="342" mass="39064">MASSKRQHKQNEYGLSYSAMIVLAIQNSPTAIDSTFCNRAVSVQDVYTFLKAHVAPFQEMSGAEWTRTEKVLRHSLSQTTYFHRIAFDGAGGGLIVPSKATCAFKGALWTLHPTDKETAEKATKRIQKAFKKEHMEKFRRFLVNGAILEELRGASWGWRGPRGESLGESDAARKLGRRDYSLVASETCQRTSRKRRAAPEEESRPKKILRSELSSPTVIQSPTHVADVPIQTEEEIPKETEEKTEGIEKWVVIPTVIEPQSEISEENNQEIIESNEWIYTPTVTHPQPDPYFEGYDASVQPVFTFTEEENFPQYNFYEPSAFFQEALQDPFHLHPFSLPYYY</sequence>
<accession>A0AA39IHR3</accession>